<reference evidence="3" key="1">
    <citation type="submission" date="2020-09" db="EMBL/GenBank/DDBJ databases">
        <title>Sphingomonas sp., a new species isolated from pork steak.</title>
        <authorList>
            <person name="Heidler von Heilborn D."/>
        </authorList>
    </citation>
    <scope>NUCLEOTIDE SEQUENCE [LARGE SCALE GENOMIC DNA]</scope>
</reference>
<evidence type="ECO:0000259" key="1">
    <source>
        <dbReference type="Pfam" id="PF21834"/>
    </source>
</evidence>
<protein>
    <recommendedName>
        <fullName evidence="1">DUF6894 domain-containing protein</fullName>
    </recommendedName>
</protein>
<dbReference type="KEGG" id="sari:H5J25_14580"/>
<evidence type="ECO:0000313" key="2">
    <source>
        <dbReference type="EMBL" id="QQV76646.1"/>
    </source>
</evidence>
<dbReference type="Pfam" id="PF21834">
    <property type="entry name" value="DUF6894"/>
    <property type="match status" value="1"/>
</dbReference>
<name>A0A974S3N8_9SPHN</name>
<evidence type="ECO:0000313" key="3">
    <source>
        <dbReference type="Proteomes" id="UP000595894"/>
    </source>
</evidence>
<dbReference type="Proteomes" id="UP000595894">
    <property type="component" value="Chromosome"/>
</dbReference>
<gene>
    <name evidence="2" type="ORF">H5J25_14580</name>
</gene>
<accession>A0A974S3N8</accession>
<feature type="domain" description="DUF6894" evidence="1">
    <location>
        <begin position="3"/>
        <end position="69"/>
    </location>
</feature>
<dbReference type="RefSeq" id="WP_202092191.1">
    <property type="nucleotide sequence ID" value="NZ_CP061035.1"/>
</dbReference>
<dbReference type="EMBL" id="CP061035">
    <property type="protein sequence ID" value="QQV76646.1"/>
    <property type="molecule type" value="Genomic_DNA"/>
</dbReference>
<proteinExistence type="predicted"/>
<organism evidence="2 3">
    <name type="scientific">Sphingomonas aliaeris</name>
    <dbReference type="NCBI Taxonomy" id="2759526"/>
    <lineage>
        <taxon>Bacteria</taxon>
        <taxon>Pseudomonadati</taxon>
        <taxon>Pseudomonadota</taxon>
        <taxon>Alphaproteobacteria</taxon>
        <taxon>Sphingomonadales</taxon>
        <taxon>Sphingomonadaceae</taxon>
        <taxon>Sphingomonas</taxon>
    </lineage>
</organism>
<dbReference type="InterPro" id="IPR054189">
    <property type="entry name" value="DUF6894"/>
</dbReference>
<sequence length="81" mass="8852">MARFYFHLDENGSIVEDFEGIDLPDLAAARASALQAARGIMAHDIEHGRLSLSTYIAIADADGRYLEQLVFRDAVVITGIS</sequence>
<keyword evidence="3" id="KW-1185">Reference proteome</keyword>
<dbReference type="AlphaFoldDB" id="A0A974S3N8"/>